<sequence>MNEFIEGEINNYCEAVSMGCKPCAMFPIQDRYVEEVKKIIDGKALFVYAEFLYPNWTTVWIYKREFMLDVIKKILTLFPPEKPNTIFDHWILGKAFGYSDEAIEEFLSSFKKSSIAFGAGR</sequence>
<dbReference type="EMBL" id="BART01030822">
    <property type="protein sequence ID" value="GAH07644.1"/>
    <property type="molecule type" value="Genomic_DNA"/>
</dbReference>
<accession>X1DRP8</accession>
<gene>
    <name evidence="1" type="ORF">S01H4_53689</name>
</gene>
<dbReference type="AlphaFoldDB" id="X1DRP8"/>
<reference evidence="1" key="1">
    <citation type="journal article" date="2014" name="Front. Microbiol.">
        <title>High frequency of phylogenetically diverse reductive dehalogenase-homologous genes in deep subseafloor sedimentary metagenomes.</title>
        <authorList>
            <person name="Kawai M."/>
            <person name="Futagami T."/>
            <person name="Toyoda A."/>
            <person name="Takaki Y."/>
            <person name="Nishi S."/>
            <person name="Hori S."/>
            <person name="Arai W."/>
            <person name="Tsubouchi T."/>
            <person name="Morono Y."/>
            <person name="Uchiyama I."/>
            <person name="Ito T."/>
            <person name="Fujiyama A."/>
            <person name="Inagaki F."/>
            <person name="Takami H."/>
        </authorList>
    </citation>
    <scope>NUCLEOTIDE SEQUENCE</scope>
    <source>
        <strain evidence="1">Expedition CK06-06</strain>
    </source>
</reference>
<evidence type="ECO:0000313" key="1">
    <source>
        <dbReference type="EMBL" id="GAH07644.1"/>
    </source>
</evidence>
<comment type="caution">
    <text evidence="1">The sequence shown here is derived from an EMBL/GenBank/DDBJ whole genome shotgun (WGS) entry which is preliminary data.</text>
</comment>
<proteinExistence type="predicted"/>
<protein>
    <submittedName>
        <fullName evidence="1">Uncharacterized protein</fullName>
    </submittedName>
</protein>
<organism evidence="1">
    <name type="scientific">marine sediment metagenome</name>
    <dbReference type="NCBI Taxonomy" id="412755"/>
    <lineage>
        <taxon>unclassified sequences</taxon>
        <taxon>metagenomes</taxon>
        <taxon>ecological metagenomes</taxon>
    </lineage>
</organism>
<name>X1DRP8_9ZZZZ</name>